<dbReference type="RefSeq" id="WP_011820841.1">
    <property type="nucleotide sequence ID" value="NC_008817.1"/>
</dbReference>
<dbReference type="AlphaFoldDB" id="A2BY84"/>
<protein>
    <submittedName>
        <fullName evidence="1">Uncharacterized protein</fullName>
    </submittedName>
</protein>
<organism evidence="1 2">
    <name type="scientific">Prochlorococcus marinus (strain MIT 9515)</name>
    <dbReference type="NCBI Taxonomy" id="167542"/>
    <lineage>
        <taxon>Bacteria</taxon>
        <taxon>Bacillati</taxon>
        <taxon>Cyanobacteriota</taxon>
        <taxon>Cyanophyceae</taxon>
        <taxon>Synechococcales</taxon>
        <taxon>Prochlorococcaceae</taxon>
        <taxon>Prochlorococcus</taxon>
    </lineage>
</organism>
<evidence type="ECO:0000313" key="1">
    <source>
        <dbReference type="EMBL" id="ABM72745.1"/>
    </source>
</evidence>
<sequence length="50" mass="5714">MEIINKNDASLGLTPFDILGFNSEEELNEEISKLIEIRSEFKTKTKVKSN</sequence>
<dbReference type="Proteomes" id="UP000001589">
    <property type="component" value="Chromosome"/>
</dbReference>
<proteinExistence type="predicted"/>
<name>A2BY84_PROM5</name>
<reference evidence="1 2" key="1">
    <citation type="journal article" date="2007" name="PLoS Genet.">
        <title>Patterns and implications of gene gain and loss in the evolution of Prochlorococcus.</title>
        <authorList>
            <person name="Kettler G.C."/>
            <person name="Martiny A.C."/>
            <person name="Huang K."/>
            <person name="Zucker J."/>
            <person name="Coleman M.L."/>
            <person name="Rodrigue S."/>
            <person name="Chen F."/>
            <person name="Lapidus A."/>
            <person name="Ferriera S."/>
            <person name="Johnson J."/>
            <person name="Steglich C."/>
            <person name="Church G.M."/>
            <person name="Richardson P."/>
            <person name="Chisholm S.W."/>
        </authorList>
    </citation>
    <scope>NUCLEOTIDE SEQUENCE [LARGE SCALE GENOMIC DNA]</scope>
    <source>
        <strain evidence="1 2">MIT 9515</strain>
    </source>
</reference>
<gene>
    <name evidence="1" type="ordered locus">P9515_15381</name>
</gene>
<dbReference type="GeneID" id="60201352"/>
<dbReference type="EMBL" id="CP000552">
    <property type="protein sequence ID" value="ABM72745.1"/>
    <property type="molecule type" value="Genomic_DNA"/>
</dbReference>
<evidence type="ECO:0000313" key="2">
    <source>
        <dbReference type="Proteomes" id="UP000001589"/>
    </source>
</evidence>
<dbReference type="KEGG" id="pmc:P9515_15381"/>
<dbReference type="HOGENOM" id="CLU_3203932_0_0_3"/>
<accession>A2BY84</accession>